<sequence length="243" mass="27132">MAYEHLAPWYDALMGETVYKAWQSALSRRLSPVRAAVDLGCGTGVMAAWLAERAEIVYAVDASPDMLAVAFDRWGHLPNVRWIQSDLCDLELPEAADFALASTDVLNYLLTREHMESALCNIGACVREGGVWALDTLGPRRIEALRGGVWHDVRDDLAVLHETDVDGETIVHRVLGFVAVDEEEGLFVRFEEEHVQRYWDAETLSDLFARTGWDVVEVTGDFGASPLQDADRISWLLKRRSGG</sequence>
<keyword evidence="3" id="KW-0830">Ubiquinone</keyword>
<dbReference type="RefSeq" id="WP_076345241.1">
    <property type="nucleotide sequence ID" value="NZ_FTOO01000002.1"/>
</dbReference>
<evidence type="ECO:0000259" key="2">
    <source>
        <dbReference type="Pfam" id="PF13649"/>
    </source>
</evidence>
<dbReference type="EMBL" id="FTOO01000002">
    <property type="protein sequence ID" value="SIS67151.1"/>
    <property type="molecule type" value="Genomic_DNA"/>
</dbReference>
<keyword evidence="4" id="KW-1185">Reference proteome</keyword>
<protein>
    <submittedName>
        <fullName evidence="3">Ubiquinone/menaquinone biosynthesis C-methylase UbiE</fullName>
    </submittedName>
</protein>
<dbReference type="CDD" id="cd02440">
    <property type="entry name" value="AdoMet_MTases"/>
    <property type="match status" value="1"/>
</dbReference>
<evidence type="ECO:0000313" key="4">
    <source>
        <dbReference type="Proteomes" id="UP000186156"/>
    </source>
</evidence>
<dbReference type="InterPro" id="IPR041698">
    <property type="entry name" value="Methyltransf_25"/>
</dbReference>
<dbReference type="GO" id="GO:0032259">
    <property type="term" value="P:methylation"/>
    <property type="evidence" value="ECO:0007669"/>
    <property type="project" value="UniProtKB-KW"/>
</dbReference>
<gene>
    <name evidence="3" type="ORF">SAMN05421799_102307</name>
</gene>
<keyword evidence="3" id="KW-0489">Methyltransferase</keyword>
<dbReference type="Proteomes" id="UP000186156">
    <property type="component" value="Unassembled WGS sequence"/>
</dbReference>
<dbReference type="Gene3D" id="3.40.50.150">
    <property type="entry name" value="Vaccinia Virus protein VP39"/>
    <property type="match status" value="1"/>
</dbReference>
<evidence type="ECO:0000313" key="3">
    <source>
        <dbReference type="EMBL" id="SIS67151.1"/>
    </source>
</evidence>
<dbReference type="STRING" id="252246.SAMN05421799_102307"/>
<keyword evidence="1" id="KW-0808">Transferase</keyword>
<evidence type="ECO:0000256" key="1">
    <source>
        <dbReference type="ARBA" id="ARBA00022679"/>
    </source>
</evidence>
<dbReference type="OrthoDB" id="9811589at2"/>
<dbReference type="Pfam" id="PF13649">
    <property type="entry name" value="Methyltransf_25"/>
    <property type="match status" value="1"/>
</dbReference>
<feature type="domain" description="Methyltransferase" evidence="2">
    <location>
        <begin position="37"/>
        <end position="130"/>
    </location>
</feature>
<dbReference type="AlphaFoldDB" id="A0A1N7L004"/>
<dbReference type="SUPFAM" id="SSF53335">
    <property type="entry name" value="S-adenosyl-L-methionine-dependent methyltransferases"/>
    <property type="match status" value="1"/>
</dbReference>
<dbReference type="InterPro" id="IPR029063">
    <property type="entry name" value="SAM-dependent_MTases_sf"/>
</dbReference>
<dbReference type="GO" id="GO:0008168">
    <property type="term" value="F:methyltransferase activity"/>
    <property type="evidence" value="ECO:0007669"/>
    <property type="project" value="UniProtKB-KW"/>
</dbReference>
<dbReference type="PANTHER" id="PTHR43861">
    <property type="entry name" value="TRANS-ACONITATE 2-METHYLTRANSFERASE-RELATED"/>
    <property type="match status" value="1"/>
</dbReference>
<reference evidence="4" key="1">
    <citation type="submission" date="2017-01" db="EMBL/GenBank/DDBJ databases">
        <authorList>
            <person name="Varghese N."/>
            <person name="Submissions S."/>
        </authorList>
    </citation>
    <scope>NUCLEOTIDE SEQUENCE [LARGE SCALE GENOMIC DNA]</scope>
    <source>
        <strain evidence="4">DSM 16176</strain>
    </source>
</reference>
<organism evidence="3 4">
    <name type="scientific">Alicyclobacillus vulcanalis</name>
    <dbReference type="NCBI Taxonomy" id="252246"/>
    <lineage>
        <taxon>Bacteria</taxon>
        <taxon>Bacillati</taxon>
        <taxon>Bacillota</taxon>
        <taxon>Bacilli</taxon>
        <taxon>Bacillales</taxon>
        <taxon>Alicyclobacillaceae</taxon>
        <taxon>Alicyclobacillus</taxon>
    </lineage>
</organism>
<accession>A0A1N7L004</accession>
<name>A0A1N7L004_9BACL</name>
<dbReference type="Gene3D" id="2.20.25.110">
    <property type="entry name" value="S-adenosyl-L-methionine-dependent methyltransferases"/>
    <property type="match status" value="1"/>
</dbReference>
<proteinExistence type="predicted"/>